<evidence type="ECO:0000313" key="2">
    <source>
        <dbReference type="EnsemblMetazoa" id="Aqu2.1.25708_001"/>
    </source>
</evidence>
<evidence type="ECO:0000256" key="1">
    <source>
        <dbReference type="SAM" id="MobiDB-lite"/>
    </source>
</evidence>
<sequence length="53" mass="5480">MFISLSNSSALHSFFTDYDEHNGVPHPPPPVAGDGMPQTPPPGGPPPPPPPVP</sequence>
<reference evidence="2" key="1">
    <citation type="submission" date="2017-05" db="UniProtKB">
        <authorList>
            <consortium name="EnsemblMetazoa"/>
        </authorList>
    </citation>
    <scope>IDENTIFICATION</scope>
</reference>
<accession>A0A1X7UE08</accession>
<dbReference type="AlphaFoldDB" id="A0A1X7UE08"/>
<protein>
    <submittedName>
        <fullName evidence="2">Uncharacterized protein</fullName>
    </submittedName>
</protein>
<feature type="region of interest" description="Disordered" evidence="1">
    <location>
        <begin position="17"/>
        <end position="53"/>
    </location>
</feature>
<dbReference type="InParanoid" id="A0A1X7UE08"/>
<dbReference type="EnsemblMetazoa" id="Aqu2.1.25708_001">
    <property type="protein sequence ID" value="Aqu2.1.25708_001"/>
    <property type="gene ID" value="Aqu2.1.25708"/>
</dbReference>
<name>A0A1X7UE08_AMPQE</name>
<proteinExistence type="predicted"/>
<organism evidence="2">
    <name type="scientific">Amphimedon queenslandica</name>
    <name type="common">Sponge</name>
    <dbReference type="NCBI Taxonomy" id="400682"/>
    <lineage>
        <taxon>Eukaryota</taxon>
        <taxon>Metazoa</taxon>
        <taxon>Porifera</taxon>
        <taxon>Demospongiae</taxon>
        <taxon>Heteroscleromorpha</taxon>
        <taxon>Haplosclerida</taxon>
        <taxon>Niphatidae</taxon>
        <taxon>Amphimedon</taxon>
    </lineage>
</organism>
<feature type="compositionally biased region" description="Pro residues" evidence="1">
    <location>
        <begin position="38"/>
        <end position="53"/>
    </location>
</feature>